<dbReference type="PROSITE" id="PS52050">
    <property type="entry name" value="WYL"/>
    <property type="match status" value="1"/>
</dbReference>
<dbReference type="RefSeq" id="WP_281044402.1">
    <property type="nucleotide sequence ID" value="NZ_JARYGZ010000001.1"/>
</dbReference>
<reference evidence="4" key="1">
    <citation type="submission" date="2023-04" db="EMBL/GenBank/DDBJ databases">
        <title>Sphingomonas sp. MAHUQ-71 isolated from rice field.</title>
        <authorList>
            <person name="Huq M.A."/>
        </authorList>
    </citation>
    <scope>NUCLEOTIDE SEQUENCE</scope>
    <source>
        <strain evidence="4">MAHUQ-71</strain>
    </source>
</reference>
<dbReference type="InterPro" id="IPR036388">
    <property type="entry name" value="WH-like_DNA-bd_sf"/>
</dbReference>
<evidence type="ECO:0000313" key="4">
    <source>
        <dbReference type="EMBL" id="MDH7639137.1"/>
    </source>
</evidence>
<sequence>MRRADRLFQIIQILRRSTRPVTAGGIATELEVSARTVYRDVADLIAQRVPIQGEAGFGYILDDAFDMPPLMLTPDEIEAAILGAQWVAGRGDPVLANAARDLIAKITSVVPERLRPFIVDPTIGTRPCGFLIPDSIDLAQVRAAIREGRKIRLHYGDERGERTDRIVWPVILGFLDDVRMLAAWCELRQDFRHFRTDRIVTAEFLDEHYDDRPNVLRQRWKRHLDDKHAVGTRASPSRGPRPPIAGSP</sequence>
<evidence type="ECO:0000259" key="3">
    <source>
        <dbReference type="Pfam" id="PF13280"/>
    </source>
</evidence>
<feature type="compositionally biased region" description="Pro residues" evidence="1">
    <location>
        <begin position="239"/>
        <end position="248"/>
    </location>
</feature>
<name>A0ABT6N223_9SPHN</name>
<dbReference type="InterPro" id="IPR036390">
    <property type="entry name" value="WH_DNA-bd_sf"/>
</dbReference>
<dbReference type="InterPro" id="IPR051534">
    <property type="entry name" value="CBASS_pafABC_assoc_protein"/>
</dbReference>
<dbReference type="InterPro" id="IPR026881">
    <property type="entry name" value="WYL_dom"/>
</dbReference>
<dbReference type="InterPro" id="IPR013196">
    <property type="entry name" value="HTH_11"/>
</dbReference>
<keyword evidence="5" id="KW-1185">Reference proteome</keyword>
<protein>
    <submittedName>
        <fullName evidence="4">YafY family protein</fullName>
    </submittedName>
</protein>
<evidence type="ECO:0000313" key="5">
    <source>
        <dbReference type="Proteomes" id="UP001160625"/>
    </source>
</evidence>
<dbReference type="Gene3D" id="1.10.10.10">
    <property type="entry name" value="Winged helix-like DNA-binding domain superfamily/Winged helix DNA-binding domain"/>
    <property type="match status" value="1"/>
</dbReference>
<dbReference type="SUPFAM" id="SSF46785">
    <property type="entry name" value="Winged helix' DNA-binding domain"/>
    <property type="match status" value="1"/>
</dbReference>
<organism evidence="4 5">
    <name type="scientific">Sphingomonas oryzagri</name>
    <dbReference type="NCBI Taxonomy" id="3042314"/>
    <lineage>
        <taxon>Bacteria</taxon>
        <taxon>Pseudomonadati</taxon>
        <taxon>Pseudomonadota</taxon>
        <taxon>Alphaproteobacteria</taxon>
        <taxon>Sphingomonadales</taxon>
        <taxon>Sphingomonadaceae</taxon>
        <taxon>Sphingomonas</taxon>
    </lineage>
</organism>
<evidence type="ECO:0000259" key="2">
    <source>
        <dbReference type="Pfam" id="PF08279"/>
    </source>
</evidence>
<evidence type="ECO:0000256" key="1">
    <source>
        <dbReference type="SAM" id="MobiDB-lite"/>
    </source>
</evidence>
<comment type="caution">
    <text evidence="4">The sequence shown here is derived from an EMBL/GenBank/DDBJ whole genome shotgun (WGS) entry which is preliminary data.</text>
</comment>
<accession>A0ABT6N223</accession>
<gene>
    <name evidence="4" type="ORF">QGN17_10380</name>
</gene>
<dbReference type="Pfam" id="PF08279">
    <property type="entry name" value="HTH_11"/>
    <property type="match status" value="1"/>
</dbReference>
<proteinExistence type="predicted"/>
<feature type="domain" description="WYL" evidence="3">
    <location>
        <begin position="138"/>
        <end position="203"/>
    </location>
</feature>
<feature type="region of interest" description="Disordered" evidence="1">
    <location>
        <begin position="227"/>
        <end position="248"/>
    </location>
</feature>
<dbReference type="PANTHER" id="PTHR34580:SF3">
    <property type="entry name" value="PROTEIN PAFB"/>
    <property type="match status" value="1"/>
</dbReference>
<dbReference type="PANTHER" id="PTHR34580">
    <property type="match status" value="1"/>
</dbReference>
<dbReference type="EMBL" id="JARYGZ010000001">
    <property type="protein sequence ID" value="MDH7639137.1"/>
    <property type="molecule type" value="Genomic_DNA"/>
</dbReference>
<feature type="domain" description="Helix-turn-helix type 11" evidence="2">
    <location>
        <begin position="6"/>
        <end position="60"/>
    </location>
</feature>
<dbReference type="Pfam" id="PF13280">
    <property type="entry name" value="WYL"/>
    <property type="match status" value="1"/>
</dbReference>
<dbReference type="Proteomes" id="UP001160625">
    <property type="component" value="Unassembled WGS sequence"/>
</dbReference>